<dbReference type="InParanoid" id="A0A6I8THB6"/>
<dbReference type="InterPro" id="IPR001614">
    <property type="entry name" value="Myelin_PLP"/>
</dbReference>
<reference evidence="1 2" key="1">
    <citation type="submission" date="2017-06" db="EMBL/GenBank/DDBJ databases">
        <title>Aedes aegypti genome working group (AGWG) sequencing and assembly.</title>
        <authorList>
            <consortium name="Aedes aegypti Genome Working Group (AGWG)"/>
            <person name="Matthews B.J."/>
        </authorList>
    </citation>
    <scope>NUCLEOTIDE SEQUENCE [LARGE SCALE GENOMIC DNA]</scope>
    <source>
        <strain evidence="1 2">LVP_AGWG</strain>
    </source>
</reference>
<dbReference type="FunCoup" id="A0A6I8THB6">
    <property type="interactions" value="349"/>
</dbReference>
<dbReference type="GO" id="GO:0031175">
    <property type="term" value="P:neuron projection development"/>
    <property type="evidence" value="ECO:0007669"/>
    <property type="project" value="TreeGrafter"/>
</dbReference>
<accession>A0A6I8THB6</accession>
<dbReference type="Proteomes" id="UP000008820">
    <property type="component" value="Chromosome 3"/>
</dbReference>
<keyword evidence="2" id="KW-1185">Reference proteome</keyword>
<dbReference type="GO" id="GO:0005886">
    <property type="term" value="C:plasma membrane"/>
    <property type="evidence" value="ECO:0007669"/>
    <property type="project" value="TreeGrafter"/>
</dbReference>
<evidence type="ECO:0000313" key="1">
    <source>
        <dbReference type="EnsemblMetazoa" id="AAEL009367-PB"/>
    </source>
</evidence>
<dbReference type="OrthoDB" id="9993736at2759"/>
<dbReference type="EnsemblMetazoa" id="AAEL009367-RB">
    <property type="protein sequence ID" value="AAEL009367-PB"/>
    <property type="gene ID" value="AAEL009367"/>
</dbReference>
<dbReference type="Pfam" id="PF01275">
    <property type="entry name" value="Myelin_PLP"/>
    <property type="match status" value="1"/>
</dbReference>
<dbReference type="PANTHER" id="PTHR11683">
    <property type="entry name" value="MYELIN PROTEOLIPID"/>
    <property type="match status" value="1"/>
</dbReference>
<dbReference type="AlphaFoldDB" id="A0A6I8THB6"/>
<name>A0A6I8THB6_AEDAE</name>
<gene>
    <name evidence="1" type="primary">5571878</name>
</gene>
<proteinExistence type="predicted"/>
<evidence type="ECO:0000313" key="2">
    <source>
        <dbReference type="Proteomes" id="UP000008820"/>
    </source>
</evidence>
<protein>
    <submittedName>
        <fullName evidence="1">Uncharacterized protein</fullName>
    </submittedName>
</protein>
<organism evidence="1 2">
    <name type="scientific">Aedes aegypti</name>
    <name type="common">Yellowfever mosquito</name>
    <name type="synonym">Culex aegypti</name>
    <dbReference type="NCBI Taxonomy" id="7159"/>
    <lineage>
        <taxon>Eukaryota</taxon>
        <taxon>Metazoa</taxon>
        <taxon>Ecdysozoa</taxon>
        <taxon>Arthropoda</taxon>
        <taxon>Hexapoda</taxon>
        <taxon>Insecta</taxon>
        <taxon>Pterygota</taxon>
        <taxon>Neoptera</taxon>
        <taxon>Endopterygota</taxon>
        <taxon>Diptera</taxon>
        <taxon>Nematocera</taxon>
        <taxon>Culicoidea</taxon>
        <taxon>Culicidae</taxon>
        <taxon>Culicinae</taxon>
        <taxon>Aedini</taxon>
        <taxon>Aedes</taxon>
        <taxon>Stegomyia</taxon>
    </lineage>
</organism>
<sequence>MLLIYVRTVSERLSRKQQAASSSAGASGGSNRFYYDIVTMGSRNRVPSQQIRDDFLLETNFDDDGTLTRAYNTLNNNNGNGNDIGQQPQHRAPSRRSLTYRSNLSVDRYSDNTIHGRRSKGDCCKSCLTRIPYATLIATVMCLIGVAIFCGTMYRGTSLAIIMLDQVFHLRLLWIEAVQMIFVVIGASMAALGLMILFVGFLATGATRYKVYRAWGSRVGGRISCAVFMGITYVLKIVWIVILCFLSIVTFMFTVFWNMCENPNVQSHRNCIDLTQFYFMFPAGVKQEDMNICEQSKVKAFCKDGVEKCEIMFILATVSCLLIILSLVHYLMCLAANYAHIRDHEKFQELQEIQNLTEMEYTASSKDRF</sequence>
<reference evidence="1" key="2">
    <citation type="submission" date="2020-05" db="UniProtKB">
        <authorList>
            <consortium name="EnsemblMetazoa"/>
        </authorList>
    </citation>
    <scope>IDENTIFICATION</scope>
    <source>
        <strain evidence="1">LVP_AGWG</strain>
    </source>
</reference>
<dbReference type="PANTHER" id="PTHR11683:SF12">
    <property type="entry name" value="M6, ISOFORM F"/>
    <property type="match status" value="1"/>
</dbReference>